<name>A0A6C0D1G0_9ZZZZ</name>
<keyword evidence="1" id="KW-0812">Transmembrane</keyword>
<feature type="transmembrane region" description="Helical" evidence="1">
    <location>
        <begin position="14"/>
        <end position="32"/>
    </location>
</feature>
<protein>
    <submittedName>
        <fullName evidence="2">Uncharacterized protein</fullName>
    </submittedName>
</protein>
<dbReference type="AlphaFoldDB" id="A0A6C0D1G0"/>
<organism evidence="2">
    <name type="scientific">viral metagenome</name>
    <dbReference type="NCBI Taxonomy" id="1070528"/>
    <lineage>
        <taxon>unclassified sequences</taxon>
        <taxon>metagenomes</taxon>
        <taxon>organismal metagenomes</taxon>
    </lineage>
</organism>
<evidence type="ECO:0000256" key="1">
    <source>
        <dbReference type="SAM" id="Phobius"/>
    </source>
</evidence>
<accession>A0A6C0D1G0</accession>
<keyword evidence="1" id="KW-0472">Membrane</keyword>
<evidence type="ECO:0000313" key="2">
    <source>
        <dbReference type="EMBL" id="QHT10357.1"/>
    </source>
</evidence>
<keyword evidence="1" id="KW-1133">Transmembrane helix</keyword>
<reference evidence="2" key="1">
    <citation type="journal article" date="2020" name="Nature">
        <title>Giant virus diversity and host interactions through global metagenomics.</title>
        <authorList>
            <person name="Schulz F."/>
            <person name="Roux S."/>
            <person name="Paez-Espino D."/>
            <person name="Jungbluth S."/>
            <person name="Walsh D.A."/>
            <person name="Denef V.J."/>
            <person name="McMahon K.D."/>
            <person name="Konstantinidis K.T."/>
            <person name="Eloe-Fadrosh E.A."/>
            <person name="Kyrpides N.C."/>
            <person name="Woyke T."/>
        </authorList>
    </citation>
    <scope>NUCLEOTIDE SEQUENCE</scope>
    <source>
        <strain evidence="2">GVMAG-M-3300023174-107</strain>
    </source>
</reference>
<proteinExistence type="predicted"/>
<sequence>MEELKVQLDTSDKIYLTLCSAILISILFIATIKKV</sequence>
<dbReference type="EMBL" id="MN739520">
    <property type="protein sequence ID" value="QHT10357.1"/>
    <property type="molecule type" value="Genomic_DNA"/>
</dbReference>